<gene>
    <name evidence="4" type="ORF">HNQ81_002435</name>
</gene>
<evidence type="ECO:0000256" key="3">
    <source>
        <dbReference type="SAM" id="Phobius"/>
    </source>
</evidence>
<dbReference type="EMBL" id="JACHEO010000014">
    <property type="protein sequence ID" value="MBB5348695.1"/>
    <property type="molecule type" value="Genomic_DNA"/>
</dbReference>
<dbReference type="AlphaFoldDB" id="A0A840USR7"/>
<keyword evidence="3" id="KW-1133">Transmembrane helix</keyword>
<proteinExistence type="inferred from homology"/>
<feature type="transmembrane region" description="Helical" evidence="3">
    <location>
        <begin position="195"/>
        <end position="220"/>
    </location>
</feature>
<keyword evidence="3" id="KW-0472">Membrane</keyword>
<dbReference type="InterPro" id="IPR048254">
    <property type="entry name" value="CDP_ALCOHOL_P_TRANSF_CS"/>
</dbReference>
<reference evidence="4 5" key="1">
    <citation type="submission" date="2020-08" db="EMBL/GenBank/DDBJ databases">
        <title>Genomic Encyclopedia of Type Strains, Phase IV (KMG-IV): sequencing the most valuable type-strain genomes for metagenomic binning, comparative biology and taxonomic classification.</title>
        <authorList>
            <person name="Goeker M."/>
        </authorList>
    </citation>
    <scope>NUCLEOTIDE SEQUENCE [LARGE SCALE GENOMIC DNA]</scope>
    <source>
        <strain evidence="4 5">DSM 28570</strain>
    </source>
</reference>
<dbReference type="GO" id="GO:0008654">
    <property type="term" value="P:phospholipid biosynthetic process"/>
    <property type="evidence" value="ECO:0007669"/>
    <property type="project" value="InterPro"/>
</dbReference>
<evidence type="ECO:0000256" key="2">
    <source>
        <dbReference type="RuleBase" id="RU003750"/>
    </source>
</evidence>
<protein>
    <submittedName>
        <fullName evidence="4">Phosphatidylglycerophosphate synthase</fullName>
    </submittedName>
</protein>
<dbReference type="GO" id="GO:0016020">
    <property type="term" value="C:membrane"/>
    <property type="evidence" value="ECO:0007669"/>
    <property type="project" value="InterPro"/>
</dbReference>
<sequence length="403" mass="45096">MSVYIHFCHPSPIRIWGMTSQQRVERILGETVRSCTADALQGLAEHDTVLILRGDYLFDDRLIENLAGTPNILLQLQEHQPPTTVAAHVPAGLAGQALDLLTGRTAGETLPGIDLLTPATVPLSFHKKLRKKEPPFILPITAERRRDLERRLFNWSYKGVTDLVTKWAWPGLARQVVRLCVPLHIRPNHVTLTGLVLVIIAGIAFATGHYGPGLLAGWLMTFLDTVDGKLARVTLTSSRFGHYFDHVIDLVHPPLWYIVWALGLPAAQIDSLGLPLSTFFWLILVGYIGGRLVEGSFQLLLGKFSIFCWQPVDSYFRLITARRNPNLILLTLSYLAGRPDLGLVAVTLWTLISTVFLLVRLATAGYERIRQGRPLDSWLSEADTPRYEHSLAARIFTGRQARR</sequence>
<dbReference type="Pfam" id="PF01066">
    <property type="entry name" value="CDP-OH_P_transf"/>
    <property type="match status" value="1"/>
</dbReference>
<dbReference type="Proteomes" id="UP000539642">
    <property type="component" value="Unassembled WGS sequence"/>
</dbReference>
<dbReference type="PROSITE" id="PS00379">
    <property type="entry name" value="CDP_ALCOHOL_P_TRANSF"/>
    <property type="match status" value="1"/>
</dbReference>
<feature type="transmembrane region" description="Helical" evidence="3">
    <location>
        <begin position="272"/>
        <end position="290"/>
    </location>
</feature>
<dbReference type="Gene3D" id="1.20.120.1760">
    <property type="match status" value="1"/>
</dbReference>
<dbReference type="GO" id="GO:0016780">
    <property type="term" value="F:phosphotransferase activity, for other substituted phosphate groups"/>
    <property type="evidence" value="ECO:0007669"/>
    <property type="project" value="InterPro"/>
</dbReference>
<organism evidence="4 5">
    <name type="scientific">Desulfoprunum benzoelyticum</name>
    <dbReference type="NCBI Taxonomy" id="1506996"/>
    <lineage>
        <taxon>Bacteria</taxon>
        <taxon>Pseudomonadati</taxon>
        <taxon>Thermodesulfobacteriota</taxon>
        <taxon>Desulfobulbia</taxon>
        <taxon>Desulfobulbales</taxon>
        <taxon>Desulfobulbaceae</taxon>
        <taxon>Desulfoprunum</taxon>
    </lineage>
</organism>
<feature type="transmembrane region" description="Helical" evidence="3">
    <location>
        <begin position="240"/>
        <end position="260"/>
    </location>
</feature>
<dbReference type="InterPro" id="IPR000462">
    <property type="entry name" value="CDP-OH_P_trans"/>
</dbReference>
<evidence type="ECO:0000313" key="5">
    <source>
        <dbReference type="Proteomes" id="UP000539642"/>
    </source>
</evidence>
<dbReference type="RefSeq" id="WP_183351527.1">
    <property type="nucleotide sequence ID" value="NZ_JACHEO010000014.1"/>
</dbReference>
<keyword evidence="5" id="KW-1185">Reference proteome</keyword>
<dbReference type="InterPro" id="IPR043130">
    <property type="entry name" value="CDP-OH_PTrfase_TM_dom"/>
</dbReference>
<keyword evidence="1 2" id="KW-0808">Transferase</keyword>
<name>A0A840USR7_9BACT</name>
<comment type="caution">
    <text evidence="4">The sequence shown here is derived from an EMBL/GenBank/DDBJ whole genome shotgun (WGS) entry which is preliminary data.</text>
</comment>
<accession>A0A840USR7</accession>
<comment type="similarity">
    <text evidence="2">Belongs to the CDP-alcohol phosphatidyltransferase class-I family.</text>
</comment>
<evidence type="ECO:0000313" key="4">
    <source>
        <dbReference type="EMBL" id="MBB5348695.1"/>
    </source>
</evidence>
<feature type="transmembrane region" description="Helical" evidence="3">
    <location>
        <begin position="341"/>
        <end position="363"/>
    </location>
</feature>
<evidence type="ECO:0000256" key="1">
    <source>
        <dbReference type="ARBA" id="ARBA00022679"/>
    </source>
</evidence>
<keyword evidence="3" id="KW-0812">Transmembrane</keyword>